<dbReference type="SMART" id="SM00327">
    <property type="entry name" value="VWA"/>
    <property type="match status" value="1"/>
</dbReference>
<dbReference type="AlphaFoldDB" id="A0A841R4G5"/>
<feature type="domain" description="VWFA" evidence="1">
    <location>
        <begin position="76"/>
        <end position="247"/>
    </location>
</feature>
<dbReference type="EMBL" id="JACHGJ010000001">
    <property type="protein sequence ID" value="MBB6478755.1"/>
    <property type="molecule type" value="Genomic_DNA"/>
</dbReference>
<accession>A0A841R4G5</accession>
<keyword evidence="3" id="KW-1185">Reference proteome</keyword>
<dbReference type="Gene3D" id="3.40.50.410">
    <property type="entry name" value="von Willebrand factor, type A domain"/>
    <property type="match status" value="1"/>
</dbReference>
<dbReference type="Proteomes" id="UP000587760">
    <property type="component" value="Unassembled WGS sequence"/>
</dbReference>
<gene>
    <name evidence="2" type="ORF">HNR50_000388</name>
</gene>
<dbReference type="PANTHER" id="PTHR33608">
    <property type="entry name" value="BLL2464 PROTEIN"/>
    <property type="match status" value="1"/>
</dbReference>
<dbReference type="SUPFAM" id="SSF53300">
    <property type="entry name" value="vWA-like"/>
    <property type="match status" value="1"/>
</dbReference>
<dbReference type="Pfam" id="PF01882">
    <property type="entry name" value="DUF58"/>
    <property type="match status" value="1"/>
</dbReference>
<evidence type="ECO:0000259" key="1">
    <source>
        <dbReference type="SMART" id="SM00327"/>
    </source>
</evidence>
<dbReference type="InterPro" id="IPR002035">
    <property type="entry name" value="VWF_A"/>
</dbReference>
<evidence type="ECO:0000313" key="3">
    <source>
        <dbReference type="Proteomes" id="UP000587760"/>
    </source>
</evidence>
<comment type="caution">
    <text evidence="2">The sequence shown here is derived from an EMBL/GenBank/DDBJ whole genome shotgun (WGS) entry which is preliminary data.</text>
</comment>
<dbReference type="PANTHER" id="PTHR33608:SF6">
    <property type="entry name" value="BLL2464 PROTEIN"/>
    <property type="match status" value="1"/>
</dbReference>
<proteinExistence type="predicted"/>
<dbReference type="InterPro" id="IPR036465">
    <property type="entry name" value="vWFA_dom_sf"/>
</dbReference>
<protein>
    <submittedName>
        <fullName evidence="2">Uncharacterized protein (DUF58 family)</fullName>
    </submittedName>
</protein>
<sequence length="295" mass="33350">MIDRELAAKIRRIQIQTGRNVSSTFAGEYTSAFKGHGMEFEEVRAYQPGDDIKSIDWNVTARTGEPYIKRFREERELTVILVLDLSASGNFGSTGKKRNDIAAEICAVLSFSAIKNNDRVGLLVFTEEVEMFIPPGKGLTHTMRIIREILAFNPVGKGTSINNALAYLGKVQRKNAVVFLISDFIDEGFEKNLKMMSEKHDLVAISVSDPLERELPDCGLVTIRDAETGQFRTFDSSNRKVRAQWTKAAEGRIQLVRKLMTSLGLDHVHLDTGKDWIHTLSVFFIGRQTRLERRR</sequence>
<name>A0A841R4G5_9SPIO</name>
<evidence type="ECO:0000313" key="2">
    <source>
        <dbReference type="EMBL" id="MBB6478755.1"/>
    </source>
</evidence>
<dbReference type="RefSeq" id="WP_184742926.1">
    <property type="nucleotide sequence ID" value="NZ_JACHGJ010000001.1"/>
</dbReference>
<organism evidence="2 3">
    <name type="scientific">Spirochaeta isovalerica</name>
    <dbReference type="NCBI Taxonomy" id="150"/>
    <lineage>
        <taxon>Bacteria</taxon>
        <taxon>Pseudomonadati</taxon>
        <taxon>Spirochaetota</taxon>
        <taxon>Spirochaetia</taxon>
        <taxon>Spirochaetales</taxon>
        <taxon>Spirochaetaceae</taxon>
        <taxon>Spirochaeta</taxon>
    </lineage>
</organism>
<dbReference type="InterPro" id="IPR002881">
    <property type="entry name" value="DUF58"/>
</dbReference>
<reference evidence="2 3" key="1">
    <citation type="submission" date="2020-08" db="EMBL/GenBank/DDBJ databases">
        <title>Genomic Encyclopedia of Type Strains, Phase IV (KMG-IV): sequencing the most valuable type-strain genomes for metagenomic binning, comparative biology and taxonomic classification.</title>
        <authorList>
            <person name="Goeker M."/>
        </authorList>
    </citation>
    <scope>NUCLEOTIDE SEQUENCE [LARGE SCALE GENOMIC DNA]</scope>
    <source>
        <strain evidence="2 3">DSM 2461</strain>
    </source>
</reference>